<dbReference type="InterPro" id="IPR013805">
    <property type="entry name" value="GrpE_CC"/>
</dbReference>
<dbReference type="STRING" id="857290.HMPREF9156_01138"/>
<dbReference type="PANTHER" id="PTHR21237:SF23">
    <property type="entry name" value="GRPE PROTEIN HOMOLOG, MITOCHONDRIAL"/>
    <property type="match status" value="1"/>
</dbReference>
<dbReference type="GO" id="GO:0006457">
    <property type="term" value="P:protein folding"/>
    <property type="evidence" value="ECO:0007669"/>
    <property type="project" value="InterPro"/>
</dbReference>
<dbReference type="CDD" id="cd00446">
    <property type="entry name" value="GrpE"/>
    <property type="match status" value="1"/>
</dbReference>
<dbReference type="GO" id="GO:0000774">
    <property type="term" value="F:adenyl-nucleotide exchange factor activity"/>
    <property type="evidence" value="ECO:0007669"/>
    <property type="project" value="InterPro"/>
</dbReference>
<dbReference type="HOGENOM" id="CLU_057217_4_0_11"/>
<feature type="compositionally biased region" description="Polar residues" evidence="5">
    <location>
        <begin position="44"/>
        <end position="57"/>
    </location>
</feature>
<dbReference type="Pfam" id="PF01025">
    <property type="entry name" value="GrpE"/>
    <property type="match status" value="1"/>
</dbReference>
<dbReference type="GO" id="GO:0051087">
    <property type="term" value="F:protein-folding chaperone binding"/>
    <property type="evidence" value="ECO:0007669"/>
    <property type="project" value="InterPro"/>
</dbReference>
<keyword evidence="7" id="KW-1185">Reference proteome</keyword>
<dbReference type="RefSeq" id="WP_007148201.1">
    <property type="nucleotide sequence ID" value="NZ_AKCI01000001.1"/>
</dbReference>
<dbReference type="Gene3D" id="3.90.20.20">
    <property type="match status" value="1"/>
</dbReference>
<name>J0DEE2_9BIFI</name>
<evidence type="ECO:0000256" key="1">
    <source>
        <dbReference type="ARBA" id="ARBA00009054"/>
    </source>
</evidence>
<feature type="region of interest" description="Disordered" evidence="5">
    <location>
        <begin position="1"/>
        <end position="82"/>
    </location>
</feature>
<organism evidence="6 7">
    <name type="scientific">Scardovia wiggsiae F0424</name>
    <dbReference type="NCBI Taxonomy" id="857290"/>
    <lineage>
        <taxon>Bacteria</taxon>
        <taxon>Bacillati</taxon>
        <taxon>Actinomycetota</taxon>
        <taxon>Actinomycetes</taxon>
        <taxon>Bifidobacteriales</taxon>
        <taxon>Bifidobacteriaceae</taxon>
        <taxon>Scardovia</taxon>
    </lineage>
</organism>
<reference evidence="6 7" key="1">
    <citation type="submission" date="2012-01" db="EMBL/GenBank/DDBJ databases">
        <title>The Genome Sequence of Scardovia wiggsiae F0424.</title>
        <authorList>
            <consortium name="The Broad Institute Genome Sequencing Platform"/>
            <person name="Earl A."/>
            <person name="Ward D."/>
            <person name="Feldgarden M."/>
            <person name="Gevers D."/>
            <person name="Izard J."/>
            <person name="Ganesan A."/>
            <person name="Baranova O.V."/>
            <person name="Blanton J.M."/>
            <person name="Tanner A.C."/>
            <person name="Mathney J."/>
            <person name="Dewhirst F.E."/>
            <person name="Young S.K."/>
            <person name="Zeng Q."/>
            <person name="Gargeya S."/>
            <person name="Fitzgerald M."/>
            <person name="Haas B."/>
            <person name="Abouelleil A."/>
            <person name="Alvarado L."/>
            <person name="Arachchi H.M."/>
            <person name="Berlin A."/>
            <person name="Chapman S.B."/>
            <person name="Gearin G."/>
            <person name="Goldberg J."/>
            <person name="Griggs A."/>
            <person name="Gujja S."/>
            <person name="Hansen M."/>
            <person name="Heiman D."/>
            <person name="Howarth C."/>
            <person name="Larimer J."/>
            <person name="Lui A."/>
            <person name="MacDonald P.J.P."/>
            <person name="McCowen C."/>
            <person name="Montmayeur A."/>
            <person name="Murphy C."/>
            <person name="Neiman D."/>
            <person name="Pearson M."/>
            <person name="Priest M."/>
            <person name="Roberts A."/>
            <person name="Saif S."/>
            <person name="Shea T."/>
            <person name="Sisk P."/>
            <person name="Stolte C."/>
            <person name="Sykes S."/>
            <person name="Wortman J."/>
            <person name="Nusbaum C."/>
            <person name="Birren B."/>
        </authorList>
    </citation>
    <scope>NUCLEOTIDE SEQUENCE [LARGE SCALE GENOMIC DNA]</scope>
    <source>
        <strain evidence="6 7">F0424</strain>
    </source>
</reference>
<comment type="similarity">
    <text evidence="1 3 4">Belongs to the GrpE family.</text>
</comment>
<protein>
    <recommendedName>
        <fullName evidence="3">Protein GrpE</fullName>
    </recommendedName>
    <alternativeName>
        <fullName evidence="3">HSP-70 cofactor</fullName>
    </alternativeName>
</protein>
<evidence type="ECO:0000256" key="5">
    <source>
        <dbReference type="SAM" id="MobiDB-lite"/>
    </source>
</evidence>
<keyword evidence="3" id="KW-0346">Stress response</keyword>
<dbReference type="PANTHER" id="PTHR21237">
    <property type="entry name" value="GRPE PROTEIN"/>
    <property type="match status" value="1"/>
</dbReference>
<comment type="subunit">
    <text evidence="3">Homodimer.</text>
</comment>
<dbReference type="SUPFAM" id="SSF58014">
    <property type="entry name" value="Coiled-coil domain of nucleotide exchange factor GrpE"/>
    <property type="match status" value="1"/>
</dbReference>
<proteinExistence type="inferred from homology"/>
<evidence type="ECO:0000313" key="7">
    <source>
        <dbReference type="Proteomes" id="UP000006415"/>
    </source>
</evidence>
<evidence type="ECO:0000256" key="4">
    <source>
        <dbReference type="RuleBase" id="RU004478"/>
    </source>
</evidence>
<gene>
    <name evidence="3" type="primary">grpE</name>
    <name evidence="6" type="ORF">HMPREF9156_01138</name>
</gene>
<accession>J0DEE2</accession>
<dbReference type="GO" id="GO:0042803">
    <property type="term" value="F:protein homodimerization activity"/>
    <property type="evidence" value="ECO:0007669"/>
    <property type="project" value="InterPro"/>
</dbReference>
<sequence length="242" mass="26047">MSEFSKEDYLAGMEDADRLASSGGPVPPGRDGDTPFADADPAQVPSSASGEGNSIQGQEGEGSHHADESRDSKDSDTLTPLGQAKKEAADYLEALQRERAEFINFRNRAQKEQDRYRQHGIIDVLTALLPALDDIDRIRTHGEMDDSFKAVAAKIDSTFAKFGVEKYGAAGEDFDPSRYDAVLRKPDVGADHEVIDTVVEAGYRINDRIIRAARAVVAVPAEDDQETDTGTGSGSAGSDRAD</sequence>
<dbReference type="eggNOG" id="COG0576">
    <property type="taxonomic scope" value="Bacteria"/>
</dbReference>
<evidence type="ECO:0000313" key="6">
    <source>
        <dbReference type="EMBL" id="EJD64643.1"/>
    </source>
</evidence>
<dbReference type="EMBL" id="AGZS01000006">
    <property type="protein sequence ID" value="EJD64643.1"/>
    <property type="molecule type" value="Genomic_DNA"/>
</dbReference>
<feature type="region of interest" description="Disordered" evidence="5">
    <location>
        <begin position="220"/>
        <end position="242"/>
    </location>
</feature>
<dbReference type="GO" id="GO:0051082">
    <property type="term" value="F:unfolded protein binding"/>
    <property type="evidence" value="ECO:0007669"/>
    <property type="project" value="TreeGrafter"/>
</dbReference>
<dbReference type="Gene3D" id="2.30.22.10">
    <property type="entry name" value="Head domain of nucleotide exchange factor GrpE"/>
    <property type="match status" value="1"/>
</dbReference>
<dbReference type="PRINTS" id="PR00773">
    <property type="entry name" value="GRPEPROTEIN"/>
</dbReference>
<comment type="caution">
    <text evidence="6">The sequence shown here is derived from an EMBL/GenBank/DDBJ whole genome shotgun (WGS) entry which is preliminary data.</text>
</comment>
<dbReference type="InterPro" id="IPR009012">
    <property type="entry name" value="GrpE_head"/>
</dbReference>
<comment type="function">
    <text evidence="3">Participates actively in the response to hyperosmotic and heat shock by preventing the aggregation of stress-denatured proteins, in association with DnaK and GrpE. It is the nucleotide exchange factor for DnaK and may function as a thermosensor. Unfolded proteins bind initially to DnaJ; upon interaction with the DnaJ-bound protein, DnaK hydrolyzes its bound ATP, resulting in the formation of a stable complex. GrpE releases ADP from DnaK; ATP binding to DnaK triggers the release of the substrate protein, thus completing the reaction cycle. Several rounds of ATP-dependent interactions between DnaJ, DnaK and GrpE are required for fully efficient folding.</text>
</comment>
<dbReference type="HAMAP" id="MF_01151">
    <property type="entry name" value="GrpE"/>
    <property type="match status" value="1"/>
</dbReference>
<dbReference type="Proteomes" id="UP000006415">
    <property type="component" value="Unassembled WGS sequence"/>
</dbReference>
<dbReference type="NCBIfam" id="NF010754">
    <property type="entry name" value="PRK14157.1"/>
    <property type="match status" value="1"/>
</dbReference>
<evidence type="ECO:0000256" key="2">
    <source>
        <dbReference type="ARBA" id="ARBA00023186"/>
    </source>
</evidence>
<keyword evidence="3" id="KW-0963">Cytoplasm</keyword>
<dbReference type="OrthoDB" id="5191115at2"/>
<dbReference type="AlphaFoldDB" id="J0DEE2"/>
<dbReference type="InterPro" id="IPR000740">
    <property type="entry name" value="GrpE"/>
</dbReference>
<keyword evidence="2 3" id="KW-0143">Chaperone</keyword>
<feature type="compositionally biased region" description="Basic and acidic residues" evidence="5">
    <location>
        <begin position="61"/>
        <end position="76"/>
    </location>
</feature>
<dbReference type="GO" id="GO:0005737">
    <property type="term" value="C:cytoplasm"/>
    <property type="evidence" value="ECO:0007669"/>
    <property type="project" value="UniProtKB-SubCell"/>
</dbReference>
<comment type="subcellular location">
    <subcellularLocation>
        <location evidence="3">Cytoplasm</location>
    </subcellularLocation>
</comment>
<dbReference type="SUPFAM" id="SSF51064">
    <property type="entry name" value="Head domain of nucleotide exchange factor GrpE"/>
    <property type="match status" value="1"/>
</dbReference>
<evidence type="ECO:0000256" key="3">
    <source>
        <dbReference type="HAMAP-Rule" id="MF_01151"/>
    </source>
</evidence>